<evidence type="ECO:0000313" key="2">
    <source>
        <dbReference type="Proteomes" id="UP000027265"/>
    </source>
</evidence>
<dbReference type="AlphaFoldDB" id="A0A067PQU6"/>
<gene>
    <name evidence="1" type="ORF">JAAARDRAFT_78966</name>
</gene>
<protein>
    <recommendedName>
        <fullName evidence="3">F-box domain-containing protein</fullName>
    </recommendedName>
</protein>
<dbReference type="SUPFAM" id="SSF52047">
    <property type="entry name" value="RNI-like"/>
    <property type="match status" value="1"/>
</dbReference>
<dbReference type="Proteomes" id="UP000027265">
    <property type="component" value="Unassembled WGS sequence"/>
</dbReference>
<dbReference type="EMBL" id="KL197720">
    <property type="protein sequence ID" value="KDQ57134.1"/>
    <property type="molecule type" value="Genomic_DNA"/>
</dbReference>
<name>A0A067PQU6_9AGAM</name>
<dbReference type="InParanoid" id="A0A067PQU6"/>
<sequence length="434" mass="48988">MERISSLVVPIINRIRSLRCLLPALQLTLFFSHIIAPIPSLEVLRLETETAVRIESLFGRPRPSRLRSMVLRNIIMSLTSPWFNDLLSLSLSDVYIGEAALAPSTRDYLRILEKSPDLETLDLFQERITSSVGNPAIREVRLPNLRTLSLCSFHALDLLDYINIRRSCSVKLERYYRNSQTPSDPFAPYSREPNLVMTRFRSIRHLDITLGRCSLTLCGKGDYDPSARLHRDRIRFTIQLQAPLLSATVGSLSDHFELPELRSLEIHVRHTHTADSTTEAVRWSAFMRKMPNLAVVVVEGINPLGFHLALSLPHPRNTPSLPCPQLTTLRFVPQASVDGVVNYAWRCLAQSLRVRAQQNAPISKLILDPTLGIMMTPEDVIELQALVSMTFGTTLSSNDQMTWDELQEKLGAGLLGEFVDRLSEPYRTAITALN</sequence>
<accession>A0A067PQU6</accession>
<reference evidence="2" key="1">
    <citation type="journal article" date="2014" name="Proc. Natl. Acad. Sci. U.S.A.">
        <title>Extensive sampling of basidiomycete genomes demonstrates inadequacy of the white-rot/brown-rot paradigm for wood decay fungi.</title>
        <authorList>
            <person name="Riley R."/>
            <person name="Salamov A.A."/>
            <person name="Brown D.W."/>
            <person name="Nagy L.G."/>
            <person name="Floudas D."/>
            <person name="Held B.W."/>
            <person name="Levasseur A."/>
            <person name="Lombard V."/>
            <person name="Morin E."/>
            <person name="Otillar R."/>
            <person name="Lindquist E.A."/>
            <person name="Sun H."/>
            <person name="LaButti K.M."/>
            <person name="Schmutz J."/>
            <person name="Jabbour D."/>
            <person name="Luo H."/>
            <person name="Baker S.E."/>
            <person name="Pisabarro A.G."/>
            <person name="Walton J.D."/>
            <person name="Blanchette R.A."/>
            <person name="Henrissat B."/>
            <person name="Martin F."/>
            <person name="Cullen D."/>
            <person name="Hibbett D.S."/>
            <person name="Grigoriev I.V."/>
        </authorList>
    </citation>
    <scope>NUCLEOTIDE SEQUENCE [LARGE SCALE GENOMIC DNA]</scope>
    <source>
        <strain evidence="2">MUCL 33604</strain>
    </source>
</reference>
<keyword evidence="2" id="KW-1185">Reference proteome</keyword>
<dbReference type="HOGENOM" id="CLU_631706_0_0_1"/>
<evidence type="ECO:0000313" key="1">
    <source>
        <dbReference type="EMBL" id="KDQ57134.1"/>
    </source>
</evidence>
<proteinExistence type="predicted"/>
<organism evidence="1 2">
    <name type="scientific">Jaapia argillacea MUCL 33604</name>
    <dbReference type="NCBI Taxonomy" id="933084"/>
    <lineage>
        <taxon>Eukaryota</taxon>
        <taxon>Fungi</taxon>
        <taxon>Dikarya</taxon>
        <taxon>Basidiomycota</taxon>
        <taxon>Agaricomycotina</taxon>
        <taxon>Agaricomycetes</taxon>
        <taxon>Agaricomycetidae</taxon>
        <taxon>Jaapiales</taxon>
        <taxon>Jaapiaceae</taxon>
        <taxon>Jaapia</taxon>
    </lineage>
</organism>
<evidence type="ECO:0008006" key="3">
    <source>
        <dbReference type="Google" id="ProtNLM"/>
    </source>
</evidence>